<sequence length="43" mass="5066">AHRPPLHQRTTTSPRLRQHRTHHPLHHRTRTHPDGPTRISNGL</sequence>
<reference evidence="3" key="1">
    <citation type="submission" date="2020-02" db="EMBL/GenBank/DDBJ databases">
        <authorList>
            <person name="Meier V. D."/>
        </authorList>
    </citation>
    <scope>NUCLEOTIDE SEQUENCE</scope>
    <source>
        <strain evidence="3">AVDCRST_MAG29</strain>
        <strain evidence="2">AVDCRST_MAG46</strain>
    </source>
</reference>
<feature type="compositionally biased region" description="Basic residues" evidence="1">
    <location>
        <begin position="16"/>
        <end position="30"/>
    </location>
</feature>
<feature type="non-terminal residue" evidence="3">
    <location>
        <position position="43"/>
    </location>
</feature>
<evidence type="ECO:0000313" key="3">
    <source>
        <dbReference type="EMBL" id="CAA9329664.1"/>
    </source>
</evidence>
<evidence type="ECO:0000313" key="2">
    <source>
        <dbReference type="EMBL" id="CAA9319907.1"/>
    </source>
</evidence>
<gene>
    <name evidence="3" type="ORF">AVDCRST_MAG29-959</name>
    <name evidence="2" type="ORF">AVDCRST_MAG46-766</name>
</gene>
<protein>
    <submittedName>
        <fullName evidence="3">Uncharacterized protein</fullName>
    </submittedName>
</protein>
<proteinExistence type="predicted"/>
<dbReference type="AlphaFoldDB" id="A0A6J4LE29"/>
<dbReference type="EMBL" id="CADCUG010000053">
    <property type="protein sequence ID" value="CAA9329664.1"/>
    <property type="molecule type" value="Genomic_DNA"/>
</dbReference>
<name>A0A6J4LE29_9ACTN</name>
<feature type="region of interest" description="Disordered" evidence="1">
    <location>
        <begin position="1"/>
        <end position="43"/>
    </location>
</feature>
<dbReference type="EMBL" id="CADCUD010000055">
    <property type="protein sequence ID" value="CAA9319907.1"/>
    <property type="molecule type" value="Genomic_DNA"/>
</dbReference>
<accession>A0A6J4LE29</accession>
<feature type="non-terminal residue" evidence="3">
    <location>
        <position position="1"/>
    </location>
</feature>
<organism evidence="3">
    <name type="scientific">uncultured Nocardioidaceae bacterium</name>
    <dbReference type="NCBI Taxonomy" id="253824"/>
    <lineage>
        <taxon>Bacteria</taxon>
        <taxon>Bacillati</taxon>
        <taxon>Actinomycetota</taxon>
        <taxon>Actinomycetes</taxon>
        <taxon>Propionibacteriales</taxon>
        <taxon>Nocardioidaceae</taxon>
        <taxon>environmental samples</taxon>
    </lineage>
</organism>
<evidence type="ECO:0000256" key="1">
    <source>
        <dbReference type="SAM" id="MobiDB-lite"/>
    </source>
</evidence>